<evidence type="ECO:0000259" key="1">
    <source>
        <dbReference type="Pfam" id="PF09511"/>
    </source>
</evidence>
<dbReference type="Pfam" id="PF09511">
    <property type="entry name" value="RNA_lig_T4_1"/>
    <property type="match status" value="1"/>
</dbReference>
<sequence>MENQNHNVTIPPVTLSAVEADDHTVIQKLYQLEKSHGKELRYKSYDVDDATWVSWTMREHVYKKKQSTYPTMARGLFTTKENNQYKIVARGYDKFFNVNETAATQWSSLEKETTGPYEVTVKENGCIIFIAAVNERSVVVTSKHSIPDQKDDMSAHGGVGYCWLIKHLESVGKTEKELAKWLLEKNITLVAELCDDTFEEHILPYPEKESGLYLHGINYNTAGFHTVPIHTVRQVAETFGMRTISYKVHPDILTVKKFAEEIQRTRLYQNREVEGIVVRCKRNGQDFFYKIKNEHYLIFREYREVTKALLHVSSDGAVSIKKDKVPKCHYEKTRYYIQWLRRQVPKRPELFQSYTKNKNIVAVRKAFEKEWETGRLNFGGDPAVAVETIDHY</sequence>
<dbReference type="PANTHER" id="PTHR32004">
    <property type="entry name" value="TRNA LIGASE"/>
    <property type="match status" value="1"/>
</dbReference>
<evidence type="ECO:0000313" key="2">
    <source>
        <dbReference type="EMBL" id="KAF7727203.1"/>
    </source>
</evidence>
<dbReference type="AlphaFoldDB" id="A0A8H7BU66"/>
<comment type="caution">
    <text evidence="2">The sequence shown here is derived from an EMBL/GenBank/DDBJ whole genome shotgun (WGS) entry which is preliminary data.</text>
</comment>
<dbReference type="GO" id="GO:0005634">
    <property type="term" value="C:nucleus"/>
    <property type="evidence" value="ECO:0007669"/>
    <property type="project" value="TreeGrafter"/>
</dbReference>
<organism evidence="2 3">
    <name type="scientific">Apophysomyces ossiformis</name>
    <dbReference type="NCBI Taxonomy" id="679940"/>
    <lineage>
        <taxon>Eukaryota</taxon>
        <taxon>Fungi</taxon>
        <taxon>Fungi incertae sedis</taxon>
        <taxon>Mucoromycota</taxon>
        <taxon>Mucoromycotina</taxon>
        <taxon>Mucoromycetes</taxon>
        <taxon>Mucorales</taxon>
        <taxon>Mucorineae</taxon>
        <taxon>Mucoraceae</taxon>
        <taxon>Apophysomyces</taxon>
    </lineage>
</organism>
<accession>A0A8H7BU66</accession>
<dbReference type="Gene3D" id="3.30.470.30">
    <property type="entry name" value="DNA ligase/mRNA capping enzyme"/>
    <property type="match status" value="1"/>
</dbReference>
<dbReference type="InterPro" id="IPR019039">
    <property type="entry name" value="T4-Rnl1-like_N"/>
</dbReference>
<reference evidence="2" key="1">
    <citation type="submission" date="2020-01" db="EMBL/GenBank/DDBJ databases">
        <title>Genome Sequencing of Three Apophysomyces-Like Fungal Strains Confirms a Novel Fungal Genus in the Mucoromycota with divergent Burkholderia-like Endosymbiotic Bacteria.</title>
        <authorList>
            <person name="Stajich J.E."/>
            <person name="Macias A.M."/>
            <person name="Carter-House D."/>
            <person name="Lovett B."/>
            <person name="Kasson L.R."/>
            <person name="Berry K."/>
            <person name="Grigoriev I."/>
            <person name="Chang Y."/>
            <person name="Spatafora J."/>
            <person name="Kasson M.T."/>
        </authorList>
    </citation>
    <scope>NUCLEOTIDE SEQUENCE</scope>
    <source>
        <strain evidence="2">NRRL A-21654</strain>
    </source>
</reference>
<dbReference type="EMBL" id="JABAYA010000062">
    <property type="protein sequence ID" value="KAF7727203.1"/>
    <property type="molecule type" value="Genomic_DNA"/>
</dbReference>
<dbReference type="GO" id="GO:0006388">
    <property type="term" value="P:tRNA splicing, via endonucleolytic cleavage and ligation"/>
    <property type="evidence" value="ECO:0007669"/>
    <property type="project" value="TreeGrafter"/>
</dbReference>
<keyword evidence="3" id="KW-1185">Reference proteome</keyword>
<name>A0A8H7BU66_9FUNG</name>
<dbReference type="PANTHER" id="PTHR32004:SF1">
    <property type="entry name" value="TRNA LIGASE"/>
    <property type="match status" value="1"/>
</dbReference>
<proteinExistence type="predicted"/>
<protein>
    <recommendedName>
        <fullName evidence="1">T4 RNA ligase 1-like N-terminal domain-containing protein</fullName>
    </recommendedName>
</protein>
<gene>
    <name evidence="2" type="ORF">EC973_007901</name>
</gene>
<dbReference type="OrthoDB" id="276239at2759"/>
<evidence type="ECO:0000313" key="3">
    <source>
        <dbReference type="Proteomes" id="UP000605846"/>
    </source>
</evidence>
<feature type="domain" description="T4 RNA ligase 1-like N-terminal" evidence="1">
    <location>
        <begin position="73"/>
        <end position="294"/>
    </location>
</feature>
<dbReference type="Proteomes" id="UP000605846">
    <property type="component" value="Unassembled WGS sequence"/>
</dbReference>
<dbReference type="GO" id="GO:0003972">
    <property type="term" value="F:RNA ligase (ATP) activity"/>
    <property type="evidence" value="ECO:0007669"/>
    <property type="project" value="TreeGrafter"/>
</dbReference>